<evidence type="ECO:0000313" key="1">
    <source>
        <dbReference type="EMBL" id="RAV79132.1"/>
    </source>
</evidence>
<gene>
    <name evidence="1" type="ORF">DBT54_05805</name>
</gene>
<reference evidence="1 2" key="1">
    <citation type="submission" date="2018-04" db="EMBL/GenBank/DDBJ databases">
        <title>Aerococcus urinae genomes.</title>
        <authorList>
            <person name="Hilt E."/>
            <person name="Gilbert N.M."/>
            <person name="Thomas-White K."/>
            <person name="Putonti C."/>
            <person name="Lewis A.L."/>
            <person name="Visck K.L."/>
            <person name="Wolfe A.J."/>
        </authorList>
    </citation>
    <scope>NUCLEOTIDE SEQUENCE [LARGE SCALE GENOMIC DNA]</scope>
    <source>
        <strain evidence="1 2">UMB7480</strain>
    </source>
</reference>
<proteinExistence type="predicted"/>
<evidence type="ECO:0000313" key="2">
    <source>
        <dbReference type="Proteomes" id="UP000251923"/>
    </source>
</evidence>
<sequence length="132" mass="15548">MKVKINPRQLFLTGPEVTDLRKYCEVDMDDDKREYLVEWDDYEYSDISYILGEASIYVRLDRLPGFIEVETIADPETCTWHATNEGDFVSVRIGCFVEDEMMLTGQMAENKEDWYKYCFLCGRPVEWEGAEK</sequence>
<dbReference type="GeneID" id="86858522"/>
<dbReference type="EMBL" id="QMHM01000009">
    <property type="protein sequence ID" value="RAV79132.1"/>
    <property type="molecule type" value="Genomic_DNA"/>
</dbReference>
<name>A0A329PAR5_9LACT</name>
<organism evidence="1 2">
    <name type="scientific">Aerococcus urinae</name>
    <dbReference type="NCBI Taxonomy" id="1376"/>
    <lineage>
        <taxon>Bacteria</taxon>
        <taxon>Bacillati</taxon>
        <taxon>Bacillota</taxon>
        <taxon>Bacilli</taxon>
        <taxon>Lactobacillales</taxon>
        <taxon>Aerococcaceae</taxon>
        <taxon>Aerococcus</taxon>
    </lineage>
</organism>
<protein>
    <submittedName>
        <fullName evidence="1">Uncharacterized protein</fullName>
    </submittedName>
</protein>
<dbReference type="RefSeq" id="WP_101560401.1">
    <property type="nucleotide sequence ID" value="NZ_JAMDYC010000002.1"/>
</dbReference>
<dbReference type="AlphaFoldDB" id="A0A329PAR5"/>
<comment type="caution">
    <text evidence="1">The sequence shown here is derived from an EMBL/GenBank/DDBJ whole genome shotgun (WGS) entry which is preliminary data.</text>
</comment>
<dbReference type="Proteomes" id="UP000251923">
    <property type="component" value="Unassembled WGS sequence"/>
</dbReference>
<accession>A0A329PAR5</accession>